<dbReference type="InterPro" id="IPR007110">
    <property type="entry name" value="Ig-like_dom"/>
</dbReference>
<dbReference type="RefSeq" id="WP_211295138.1">
    <property type="nucleotide sequence ID" value="NZ_PTJC01000005.1"/>
</dbReference>
<dbReference type="Gene3D" id="2.60.120.200">
    <property type="match status" value="1"/>
</dbReference>
<dbReference type="Pfam" id="PF02412">
    <property type="entry name" value="TSP_3"/>
    <property type="match status" value="14"/>
</dbReference>
<dbReference type="NCBIfam" id="NF012200">
    <property type="entry name" value="choice_anch_D"/>
    <property type="match status" value="2"/>
</dbReference>
<dbReference type="Pfam" id="PF13205">
    <property type="entry name" value="Big_5"/>
    <property type="match status" value="1"/>
</dbReference>
<dbReference type="Gene3D" id="2.120.10.30">
    <property type="entry name" value="TolB, C-terminal domain"/>
    <property type="match status" value="1"/>
</dbReference>
<name>A0A2S6I7Q6_9BACT</name>
<dbReference type="InterPro" id="IPR008979">
    <property type="entry name" value="Galactose-bd-like_sf"/>
</dbReference>
<accession>A0A2S6I7Q6</accession>
<evidence type="ECO:0000256" key="1">
    <source>
        <dbReference type="ARBA" id="ARBA00022729"/>
    </source>
</evidence>
<feature type="domain" description="PKD" evidence="5">
    <location>
        <begin position="5005"/>
        <end position="5084"/>
    </location>
</feature>
<dbReference type="SMART" id="SM00736">
    <property type="entry name" value="CADG"/>
    <property type="match status" value="2"/>
</dbReference>
<dbReference type="InterPro" id="IPR011042">
    <property type="entry name" value="6-blade_b-propeller_TolB-like"/>
</dbReference>
<organism evidence="7 8">
    <name type="scientific">Neolewinella xylanilytica</name>
    <dbReference type="NCBI Taxonomy" id="1514080"/>
    <lineage>
        <taxon>Bacteria</taxon>
        <taxon>Pseudomonadati</taxon>
        <taxon>Bacteroidota</taxon>
        <taxon>Saprospiria</taxon>
        <taxon>Saprospirales</taxon>
        <taxon>Lewinellaceae</taxon>
        <taxon>Neolewinella</taxon>
    </lineage>
</organism>
<dbReference type="GO" id="GO:0016020">
    <property type="term" value="C:membrane"/>
    <property type="evidence" value="ECO:0007669"/>
    <property type="project" value="InterPro"/>
</dbReference>
<dbReference type="InterPro" id="IPR035986">
    <property type="entry name" value="PKD_dom_sf"/>
</dbReference>
<proteinExistence type="predicted"/>
<evidence type="ECO:0000259" key="6">
    <source>
        <dbReference type="PROSITE" id="PS50835"/>
    </source>
</evidence>
<feature type="domain" description="PKD" evidence="5">
    <location>
        <begin position="3889"/>
        <end position="3973"/>
    </location>
</feature>
<evidence type="ECO:0000256" key="2">
    <source>
        <dbReference type="ARBA" id="ARBA00022837"/>
    </source>
</evidence>
<dbReference type="InterPro" id="IPR028974">
    <property type="entry name" value="TSP_type-3_rpt"/>
</dbReference>
<feature type="compositionally biased region" description="Acidic residues" evidence="3">
    <location>
        <begin position="4724"/>
        <end position="4736"/>
    </location>
</feature>
<dbReference type="Proteomes" id="UP000237662">
    <property type="component" value="Unassembled WGS sequence"/>
</dbReference>
<evidence type="ECO:0000256" key="4">
    <source>
        <dbReference type="SAM" id="SignalP"/>
    </source>
</evidence>
<dbReference type="Pfam" id="PF18962">
    <property type="entry name" value="Por_Secre_tail"/>
    <property type="match status" value="1"/>
</dbReference>
<dbReference type="InterPro" id="IPR022409">
    <property type="entry name" value="PKD/Chitinase_dom"/>
</dbReference>
<evidence type="ECO:0000259" key="5">
    <source>
        <dbReference type="PROSITE" id="PS50093"/>
    </source>
</evidence>
<evidence type="ECO:0000256" key="3">
    <source>
        <dbReference type="SAM" id="MobiDB-lite"/>
    </source>
</evidence>
<feature type="domain" description="Ig-like" evidence="6">
    <location>
        <begin position="2480"/>
        <end position="2580"/>
    </location>
</feature>
<dbReference type="PANTHER" id="PTHR10199:SF100">
    <property type="entry name" value="THROMBOSPONDIN, ISOFORM A"/>
    <property type="match status" value="1"/>
</dbReference>
<dbReference type="EMBL" id="PTJC01000005">
    <property type="protein sequence ID" value="PPK87536.1"/>
    <property type="molecule type" value="Genomic_DNA"/>
</dbReference>
<feature type="region of interest" description="Disordered" evidence="3">
    <location>
        <begin position="3538"/>
        <end position="3574"/>
    </location>
</feature>
<dbReference type="Gene3D" id="4.10.1080.10">
    <property type="entry name" value="TSP type-3 repeat"/>
    <property type="match status" value="9"/>
</dbReference>
<dbReference type="CDD" id="cd02795">
    <property type="entry name" value="CBM6-CBM35-CBM36_like"/>
    <property type="match status" value="1"/>
</dbReference>
<keyword evidence="1 4" id="KW-0732">Signal</keyword>
<dbReference type="InterPro" id="IPR015919">
    <property type="entry name" value="Cadherin-like_sf"/>
</dbReference>
<feature type="signal peptide" evidence="4">
    <location>
        <begin position="1"/>
        <end position="21"/>
    </location>
</feature>
<feature type="domain" description="PKD" evidence="5">
    <location>
        <begin position="3006"/>
        <end position="3058"/>
    </location>
</feature>
<evidence type="ECO:0000313" key="8">
    <source>
        <dbReference type="Proteomes" id="UP000237662"/>
    </source>
</evidence>
<feature type="compositionally biased region" description="Acidic residues" evidence="3">
    <location>
        <begin position="4745"/>
        <end position="4762"/>
    </location>
</feature>
<feature type="region of interest" description="Disordered" evidence="3">
    <location>
        <begin position="4353"/>
        <end position="4382"/>
    </location>
</feature>
<dbReference type="GO" id="GO:0007155">
    <property type="term" value="P:cell adhesion"/>
    <property type="evidence" value="ECO:0007669"/>
    <property type="project" value="InterPro"/>
</dbReference>
<feature type="region of interest" description="Disordered" evidence="3">
    <location>
        <begin position="2708"/>
        <end position="2729"/>
    </location>
</feature>
<evidence type="ECO:0000313" key="7">
    <source>
        <dbReference type="EMBL" id="PPK87536.1"/>
    </source>
</evidence>
<keyword evidence="8" id="KW-1185">Reference proteome</keyword>
<dbReference type="SUPFAM" id="SSF49299">
    <property type="entry name" value="PKD domain"/>
    <property type="match status" value="8"/>
</dbReference>
<dbReference type="GO" id="GO:0005509">
    <property type="term" value="F:calcium ion binding"/>
    <property type="evidence" value="ECO:0007669"/>
    <property type="project" value="InterPro"/>
</dbReference>
<dbReference type="CDD" id="cd00146">
    <property type="entry name" value="PKD"/>
    <property type="match status" value="8"/>
</dbReference>
<protein>
    <submittedName>
        <fullName evidence="7">Putative secreted protein (Por secretion system target)</fullName>
    </submittedName>
</protein>
<dbReference type="SUPFAM" id="SSF103647">
    <property type="entry name" value="TSP type-3 repeat"/>
    <property type="match status" value="10"/>
</dbReference>
<dbReference type="NCBIfam" id="TIGR04183">
    <property type="entry name" value="Por_Secre_tail"/>
    <property type="match status" value="1"/>
</dbReference>
<dbReference type="InterPro" id="IPR000601">
    <property type="entry name" value="PKD_dom"/>
</dbReference>
<dbReference type="InterPro" id="IPR032812">
    <property type="entry name" value="SbsA_Ig"/>
</dbReference>
<dbReference type="PROSITE" id="PS50093">
    <property type="entry name" value="PKD"/>
    <property type="match status" value="6"/>
</dbReference>
<dbReference type="Pfam" id="PF22352">
    <property type="entry name" value="K319L-like_PKD"/>
    <property type="match status" value="1"/>
</dbReference>
<comment type="caution">
    <text evidence="7">The sequence shown here is derived from an EMBL/GenBank/DDBJ whole genome shotgun (WGS) entry which is preliminary data.</text>
</comment>
<dbReference type="InterPro" id="IPR003367">
    <property type="entry name" value="Thrombospondin_3-like_rpt"/>
</dbReference>
<feature type="domain" description="PKD" evidence="5">
    <location>
        <begin position="3389"/>
        <end position="3470"/>
    </location>
</feature>
<reference evidence="7 8" key="1">
    <citation type="submission" date="2018-02" db="EMBL/GenBank/DDBJ databases">
        <title>Genomic Encyclopedia of Archaeal and Bacterial Type Strains, Phase II (KMG-II): from individual species to whole genera.</title>
        <authorList>
            <person name="Goeker M."/>
        </authorList>
    </citation>
    <scope>NUCLEOTIDE SEQUENCE [LARGE SCALE GENOMIC DNA]</scope>
    <source>
        <strain evidence="7 8">DSM 29526</strain>
    </source>
</reference>
<dbReference type="Pfam" id="PF18911">
    <property type="entry name" value="PKD_4"/>
    <property type="match status" value="7"/>
</dbReference>
<dbReference type="Gene3D" id="2.60.120.260">
    <property type="entry name" value="Galactose-binding domain-like"/>
    <property type="match status" value="6"/>
</dbReference>
<dbReference type="InterPro" id="IPR026444">
    <property type="entry name" value="Secre_tail"/>
</dbReference>
<feature type="region of interest" description="Disordered" evidence="3">
    <location>
        <begin position="4717"/>
        <end position="4776"/>
    </location>
</feature>
<dbReference type="SUPFAM" id="SSF49785">
    <property type="entry name" value="Galactose-binding domain-like"/>
    <property type="match status" value="2"/>
</dbReference>
<gene>
    <name evidence="7" type="ORF">CLV84_0479</name>
</gene>
<dbReference type="InterPro" id="IPR006644">
    <property type="entry name" value="Cadg"/>
</dbReference>
<dbReference type="PANTHER" id="PTHR10199">
    <property type="entry name" value="THROMBOSPONDIN"/>
    <property type="match status" value="1"/>
</dbReference>
<dbReference type="SUPFAM" id="SSF49313">
    <property type="entry name" value="Cadherin-like"/>
    <property type="match status" value="1"/>
</dbReference>
<feature type="domain" description="PKD" evidence="5">
    <location>
        <begin position="3801"/>
        <end position="3881"/>
    </location>
</feature>
<dbReference type="Pfam" id="PF05345">
    <property type="entry name" value="He_PIG"/>
    <property type="match status" value="1"/>
</dbReference>
<sequence>MNNTLRLAVALPLLLITQLLGSTTSPEGHTAYPIPAAVCAPISSLDCSEIGVSLPVTLSFNGNGGGLGDRNGDFTGFTMVEAPSFNEFPSEPSNADIPGFESDLLDVTAGRLVVTSTKGTRYLMPVGTTTTNNQVNALGVGFIAPGSVYNVAVDLAQPDFAGSATSADQQAGIWFGLDEDQYVHVALVKVTDNSQRVQLLVESLDPADPNRVITSEIFSNSFQTNKTSIQLRLELDPVFDRVSAYYSIDGENELQVVNSQGGFLPLPASLQGGIDHDGDNSTDNLSFAGIYTTHRRAAINEAISFSFDEFSVSVEDYTPGLVWSPDQVNFDLAKAQTGKSFTVDLRTNDGTTPNIAISSNPTSSSWLTLPANPRLGELQFAIKSGIPVGQYSTRITATANGYVTDELTVTATVSDKSGIPTITGSIPANGEDNVSLTTSISANELYLPNGDNGIFGIDNLTITQQTVKLFRFADGIEIPSTVNGSGGGDAINLTPSIPLEPNTTYRFVIDGVTDLTGAAFERFEAVFTTAADDTGASGALDDVSFTRVGDVATGHGYSSLTIGPDGKLYGLRITGTIDRWSIQEESGALVDMETITTLEDVYGSRAAIGLVFEPGSDANNLIAYVSHADGVLNNGPPWNGKISQLSGPNLGTEKLVITNLPRSRRDHLINGIVFDPTNPRAFYFNVGSNTAGGEPDGSWGFRKERLLSAATLRMDLDKLPESKWPLNAKTTMDQEAINNVDTNSPTLGDGNGTYFESDQSFPDDGTYNPYYTEAPLTIFATGIRNAYDLVWHTNGQLYIPTNGTAGGSNTPASVDGTRRVNGNYYNHSDPSGKFPPVPATFSNNTQRDFLFRVDPTRDVGYFGHPNPIRGEYVLNRGPVDVSGYGNNVAPDPNYRGIAYDFGYSKSPNGAIVYKSDAEGGKLKGAILVCRYSNGSDIMALVPNGPNGDILTTKLGIPGFKDFGDPLDLTEDPNNGNLYVSDFARQSIVLLKPSDQSSPEPIVQLIPSPTLITEGIADGVAENPQTVFLVNAGNAALINPVASLSGPDAGQFSVNTSSIPGTLDPNKAVSIFVTFNPTTEGPKVATLTVAGSNSPVSAQIEIRGLGKKGTGGSNEPSLQQIIDTYGYEIDIADGNPSTNRIDLPSGKDYNDLLGDEAGIQYFRRATDGPVTVEVLGVYGPVDKNPVTGFGWYESGISTSTEELFTVGNVPASNGQTLTPTISGATEFNPTAEVFGFYSRWPSFADRQVFLEDGLNTFDAATPHHVRVYEIPGQDNTFVLAFEEHTSGFDYQDIVVVVRNVDPASLILAPEITAVPEEMIFEVSERTGGPQSQTKQVVITNTGNAVLEISGVRIDGPYAKNYSFIGPGVLTLAPDASQTYSVTFDPPNNNTESDRGYQEASLTFSTNSEGNQFNLGLHGLKKWGLEGGAEPPLQDVVNTLGIGIDVGWTTLSDDVSIPVRGQEVQEPIFEAAGAGPVGIQVVARYAPAGVVPYGYYTKRNGEITLNQLGTLADGLAAAQTLFPPRVTGANQFTVNTKNGFGLYVNPGGSSGVLYTEDELNTGGVEHRARVYPARDRDGRLVPNSYVIGFEEAENGDYQDYLIVITNARAYIAPEPALSFLPPSIDVVATEGKLSSPYTVALEANTDIDSDAVQLSSSAPWLVLPGSYTYGELIDVRVDASQLTFGVYEAEVTAIASGFQSSVLNVTVTVNQPDAEGTIKINFQDDSFTPPGGYLADIGEAYGRRGNGYTYGWINPATRRPSSNITGARGDERGLSNLSTDAEKLLRSYNHLDMLGQNNPHDWEIELPNGLYRIELAAGDPIAFNSLHTIRAEDSVLIDNFIPAVDSKFAVGLDTVRVNDGRLTLDDVGAPTLGNTKIIYVDIVPVDSSSFEPAISINLRGNQNDQGAYYGEVLVSLSAADKSGSGGIDALTYSLNGEAPVAYNEPFTVVIPAGQSFTSNIIEVSATDALGNSGSRLRSFDLIPFTGASMRVENLTRIRGLDRGWPAEDWFSFTKIERPLNFRGDTTVTRLQNTARIYNDGVSPLIIRAITTTDTDYYTVTGIDIPATGYAVQPGSYVDVELNFVVDEPPYRRIIEEELIISSNADNAIDQEIHLSGVYMVAPEGSNEPSLQQLFEVYGFGTEMGKNSDGSYILSPNSTFPSDADINAGKYGDLIYSEYFVQADPSEEVVMVNFGAFHARGSNRHRLLDASGEKAVGPSVGHGPLWFQTVLPETFNPSPNIAGGTTSVISEPFWIQMDRYSSRGGDLYGDNVNSQLAVRVYKALDREGNVIPNEYFGVMDIIGSGCDVPGNGNCDWQDNVIYLTNIRPQPVPTVADVANLTVDVLQPRLYDVSTFFDRGYPGNRLTYSATLAGGSPLPNWIALDSLTGTFTIAAGVSQANNDYDVVVTATDYNLLTVSDPFTIQVNETDIDCLVNANVDGLPKVLDCTTQTVRLSGNVTGGAYLWRGPEGFRSNVQNPVVSLPGTYTLASTAGDCPIEETVEVLVGQQPADLRIEAPFTTLSCTVGSIELRATSTSEVTYAWYNLSNQLIGNSATITVDEPGVYRVEATSSGNCKRIVSVTIDEDNSLASAGNDGSITVCGAEAPFSLFDRLVQLGGNPQAGGTWSLNGATVPDLFTPRANTGTVTYAYTVGGEDNCPFDVSQLTVSIQSPTVYYADIDRDGYGDPNQTLLSCVPPPGYVTNGRDNCPTVNSTNLTDTDNDGLGNSCDPDDDNDGVPDLEDCEPLNPQVGRARVYYADFDNDGFGDPMDSLVTCALAPANYVIDNTDNCPYTANPSQIDSDGDGFGDVCDGSAAGTSIFWLEAECGEVGFNWSTMQIDSASNGVVVFYQGPPSLNSPPEDIEKNRLRYTVDNVQSGTYRLYGRVFAESVADDSFWIRINGGEWKRWYQGFPYGQFGWIEAVGSPMELVDGQNVIDILFRESNARLDKLYLALDGIKPNGLGGESINCTPPPNQAPIAIGNLRPDVGVAPLEVRMDASESIDLDGYITEYEWNWGSGFATGNPVRETFALGEYEVTLTVTDDRGETGSATLPLQVLALGGDDDGDGVPNEEDVCPLIYNPAQLLPTFYADADNDGLGDPNVFVENCTAPPGYVENRLDNCPETTSNDITDTDGDGIGDICDDDIDNDGVPNEEDCNPYNSSEGRLTVYYADFDGDGYGDPNNSITACTAPQDYVIDGSDNCPEVANADQMDSDGDGIGNTCDPSVVGKTDFWLEAECALVGSGWRTVTNPGASNGQYVVFDNGSSTNQVPADIPANRVRFNFKGVQPGTYYIYARILAPSPNDDSFYTRVNDGPWVRWNSGISPDGIFKWYEFLLEQETNSQYVLLDGDNTIDIAYREDGTYLDKLYVSTTPGVPEGVGEIATNCGNLPNDAPNAVAEASPIVGLDPLTVSLDGSNSSDSDGIIISYDWKWKNGGSAVGAFPQAVLNEGSYAISLTVTDDDGAVATDVVNVTVQYNDTDTDGDGIRDVEDNCPNFFNPGQEQSIFYADFDNDGYGDPNNTILACEAPARYVSNALDNCPNRTSSNLTDTDGDGQGDVCDPDDDNDGVPDSEDCYPLDPTRSEGRVYYADFDNDGFGDPTDSIVACSPPMNYVVDNTDNCPDMTNPNQLDTDNDGIGDVCDASIIGINEFWLEAECAQVGGNWRIRTDSTASGTAYVVSAEEIMSGPPSDVPDNRIRFVMQNMRMGRYHMFARVAAATSADDSYWIRINDGNWLEWKSGIIIDNQFHWNEVANSPFAFREGFNTLDVAHRENGAKLDKIHLDYDGALPTEFGEQDPTCAEGGNQRPVAVAAATPLSGPAPLNVQLDATASYDNDGTIEAYQWSYDGNTITGPAPQIVLEEEGTYAITLTITDNSGSASTDIVQVTVNPPLNIPPVAIADATPLSGPAPVRVDLNASRSSDADGSIVSYQWNWAGGSATGRITSQSFPAGTYSVTLTVTDNGGATGRDTIIIRSLQEGVDSDGDGIQDTEDNCPDFANPSQAITTYFADRDGDGFGDPAESIQDCQQPNGYVTDNTDNCPATFNPDQSDSDGDGVGDACTTVGVNEAPVAVAEGTPLVGEAPLTVQLSGEQSTDSDGTIVSYAWSWAGGSATGATTSATLPVGEYQIVLTVTDDDDAVGRDTVSVRVIAPSVDTDNDGVTDAEDNCPTVANPDQSDLDGDGIGDLCDDDIDGDGVANADDCDPADPLVGAATTAYYADVDGDGFGDATDSLVACEQPDGYVTDNTDNCPATFNPDQTDTNGDGTGDACTTVPVNEAPVAIAEGTPLVGEAPLTVQLNGEQSTDSDGTIVSYAWSWEGGSATGATASATLSVGEYQIVLTVTDDDDAVGQDTLSVRVSAPQVDSDTDGVPDVEDNCPTVANPDQSDLDGDGTGDLCDDDIDGDGVPNADDCDPSDPLVGAAGTTYYADADEDGFGDPNDSLVACEQPDGYVTDNTDNCPATFNPEQTDADGDGVGDACDDLGPLETTFTFEAECAAVGGNWVLQTDNNASNGTYAVYNGTRSVSAPPADAAQNYVRFEVPNAVAGAYHLFARVYATGTGSDSYWVRVNGGSWQQWNTFNAYNQYTWDVAAGSPFTLTAGYNTVDFAYRENKARLDKIHLDLDSTLPSGMGDRDVACTGSEVNQPPTAVAMATPTSGTAPLAVQLDGSGSSDVDGELVNYLWSWDGGSAATAQAEATFTEGVHAVTLTVTDDDGATNSDVVTVTVTPPASDADGDGVIDAEDNCPETSNGDQTDTDGDGTGDACDDDIDGDGVPNADDCDPSDPLVGAAGTTYYADADEDGFGDPNDSLVACEQPDGYVTDNTDNCPATFNPEQTDADGDGIGDACESSGPLKNVFTFEAECAEFGGYWTRKVDANASNAYAIVYRGGSSTRTAPADDPSNYARFVVEGAEAGDYHLSARVNGRDVGKDSYWVRVNGGSWVKWNRFSAYGTYVWNRVSGSPVTLQEGRNTVDFAYREAGAHLDKIHLDKRSDMPSGMGSPDFTCGGAQINTLPVAVATATPGSGIAPLTVQLDGSGSRDGDGTIVTYQWTWTGGSATGATTTVTLEEGVYTVVLTVTDNSGASGSDTLRIAVGTLNMADRDGDGVPDEVDNCPDTANPSQELQTFYADADGDGYGDPGAPLQACSAPAGYVANADDNCPSVNSSDLTDTDGDGLGDICDPDDDNDGREDAFDCQPLNPAVIYQQAYYRDADNDGYGSRHEYVFSCTQPEGYVTNSSDNCPNVYNPDQLDTDRDGIGDACDDPVVEFDGNYWLEAECATLSSGWTIDESTVVSNGKYIGFQGLSRYEAPTATSPGSQIATTVDIADDGTYHLYLRMNAWRSSSNSFWVQVDASPWINFSKIVGGAAISTDGFQWVKVNNDGSDLSFALAAGEHTIRIANRSAYTLLDKIVLSQSKGVPAGLGGAAVNCSSNFTGAEPESERGSTADAESKSFGSEATLEIFPNPVETELSLRFQSEGSGRVNVMILDISGRLVRDLEFDKEGDLLSTQLDVSQLPMGTYHLRIVAKDRQLVRKFIKLR</sequence>
<dbReference type="Gene3D" id="2.60.120.430">
    <property type="entry name" value="Galactose-binding lectin"/>
    <property type="match status" value="1"/>
</dbReference>
<feature type="compositionally biased region" description="Acidic residues" evidence="3">
    <location>
        <begin position="4357"/>
        <end position="4367"/>
    </location>
</feature>
<feature type="compositionally biased region" description="Acidic residues" evidence="3">
    <location>
        <begin position="3545"/>
        <end position="3570"/>
    </location>
</feature>
<dbReference type="Gene3D" id="2.60.40.10">
    <property type="entry name" value="Immunoglobulins"/>
    <property type="match status" value="11"/>
</dbReference>
<feature type="chain" id="PRO_5015703340" evidence="4">
    <location>
        <begin position="22"/>
        <end position="5529"/>
    </location>
</feature>
<feature type="domain" description="PKD" evidence="5">
    <location>
        <begin position="4638"/>
        <end position="4724"/>
    </location>
</feature>
<keyword evidence="2" id="KW-0106">Calcium</keyword>
<dbReference type="SMART" id="SM00089">
    <property type="entry name" value="PKD"/>
    <property type="match status" value="8"/>
</dbReference>
<dbReference type="InterPro" id="IPR013783">
    <property type="entry name" value="Ig-like_fold"/>
</dbReference>
<dbReference type="PROSITE" id="PS50835">
    <property type="entry name" value="IG_LIKE"/>
    <property type="match status" value="1"/>
</dbReference>
<dbReference type="SUPFAM" id="SSF63829">
    <property type="entry name" value="Calcium-dependent phosphotriesterase"/>
    <property type="match status" value="1"/>
</dbReference>